<name>A0A345SWS9_9ACTN</name>
<sequence>MPLEGGAQQRVVGAAGVEVGAQAVDRQRDRFRTAGPRGGEQFQQVQEAEPFGGLLAEREELFQLVHDEHDAPGVRPGEPWRQGGTERVGDPLRLAAQRLLHPVRRFAGQRRQPGGEGGHRVGGRGHCPVTCRSRPAW</sequence>
<dbReference type="EMBL" id="CP031264">
    <property type="protein sequence ID" value="AXI78184.1"/>
    <property type="molecule type" value="Genomic_DNA"/>
</dbReference>
<keyword evidence="3" id="KW-1185">Reference proteome</keyword>
<evidence type="ECO:0000256" key="1">
    <source>
        <dbReference type="SAM" id="MobiDB-lite"/>
    </source>
</evidence>
<evidence type="ECO:0000313" key="3">
    <source>
        <dbReference type="Proteomes" id="UP000249340"/>
    </source>
</evidence>
<accession>A0A345SWS9</accession>
<dbReference type="KEGG" id="stri:C7M71_012770"/>
<protein>
    <submittedName>
        <fullName evidence="2">Uncharacterized protein</fullName>
    </submittedName>
</protein>
<dbReference type="AlphaFoldDB" id="A0A345SWS9"/>
<feature type="region of interest" description="Disordered" evidence="1">
    <location>
        <begin position="103"/>
        <end position="127"/>
    </location>
</feature>
<reference evidence="3" key="1">
    <citation type="submission" date="2018-07" db="EMBL/GenBank/DDBJ databases">
        <title>Streptacidiphilus bronchialis DSM 106435 chromosome.</title>
        <authorList>
            <person name="Batra D."/>
            <person name="Gulvik C.A."/>
        </authorList>
    </citation>
    <scope>NUCLEOTIDE SEQUENCE [LARGE SCALE GENOMIC DNA]</scope>
    <source>
        <strain evidence="3">DSM 106435</strain>
    </source>
</reference>
<proteinExistence type="predicted"/>
<organism evidence="2 3">
    <name type="scientific">Peterkaempfera bronchialis</name>
    <dbReference type="NCBI Taxonomy" id="2126346"/>
    <lineage>
        <taxon>Bacteria</taxon>
        <taxon>Bacillati</taxon>
        <taxon>Actinomycetota</taxon>
        <taxon>Actinomycetes</taxon>
        <taxon>Kitasatosporales</taxon>
        <taxon>Streptomycetaceae</taxon>
        <taxon>Peterkaempfera</taxon>
    </lineage>
</organism>
<gene>
    <name evidence="2" type="ORF">C7M71_012770</name>
</gene>
<evidence type="ECO:0000313" key="2">
    <source>
        <dbReference type="EMBL" id="AXI78184.1"/>
    </source>
</evidence>
<dbReference type="Proteomes" id="UP000249340">
    <property type="component" value="Chromosome"/>
</dbReference>